<organism evidence="6 7">
    <name type="scientific">Dentiscutata erythropus</name>
    <dbReference type="NCBI Taxonomy" id="1348616"/>
    <lineage>
        <taxon>Eukaryota</taxon>
        <taxon>Fungi</taxon>
        <taxon>Fungi incertae sedis</taxon>
        <taxon>Mucoromycota</taxon>
        <taxon>Glomeromycotina</taxon>
        <taxon>Glomeromycetes</taxon>
        <taxon>Diversisporales</taxon>
        <taxon>Gigasporaceae</taxon>
        <taxon>Dentiscutata</taxon>
    </lineage>
</organism>
<evidence type="ECO:0000256" key="2">
    <source>
        <dbReference type="ARBA" id="ARBA00022617"/>
    </source>
</evidence>
<evidence type="ECO:0000313" key="6">
    <source>
        <dbReference type="EMBL" id="CAG8629026.1"/>
    </source>
</evidence>
<evidence type="ECO:0000256" key="1">
    <source>
        <dbReference type="ARBA" id="ARBA00010617"/>
    </source>
</evidence>
<dbReference type="GO" id="GO:0008395">
    <property type="term" value="F:steroid hydroxylase activity"/>
    <property type="evidence" value="ECO:0007669"/>
    <property type="project" value="TreeGrafter"/>
</dbReference>
<dbReference type="InterPro" id="IPR017972">
    <property type="entry name" value="Cyt_P450_CS"/>
</dbReference>
<dbReference type="Pfam" id="PF00067">
    <property type="entry name" value="p450"/>
    <property type="match status" value="2"/>
</dbReference>
<keyword evidence="4 5" id="KW-0408">Iron</keyword>
<gene>
    <name evidence="6" type="ORF">DERYTH_LOCUS9046</name>
</gene>
<proteinExistence type="inferred from homology"/>
<dbReference type="InterPro" id="IPR050529">
    <property type="entry name" value="CYP450_sterol_14alpha_dmase"/>
</dbReference>
<protein>
    <submittedName>
        <fullName evidence="6">18135_t:CDS:1</fullName>
    </submittedName>
</protein>
<dbReference type="PANTHER" id="PTHR24304:SF2">
    <property type="entry name" value="24-HYDROXYCHOLESTEROL 7-ALPHA-HYDROXYLASE"/>
    <property type="match status" value="1"/>
</dbReference>
<dbReference type="GO" id="GO:0005506">
    <property type="term" value="F:iron ion binding"/>
    <property type="evidence" value="ECO:0007669"/>
    <property type="project" value="InterPro"/>
</dbReference>
<dbReference type="PANTHER" id="PTHR24304">
    <property type="entry name" value="CYTOCHROME P450 FAMILY 7"/>
    <property type="match status" value="1"/>
</dbReference>
<dbReference type="GO" id="GO:0016705">
    <property type="term" value="F:oxidoreductase activity, acting on paired donors, with incorporation or reduction of molecular oxygen"/>
    <property type="evidence" value="ECO:0007669"/>
    <property type="project" value="InterPro"/>
</dbReference>
<keyword evidence="3 5" id="KW-0479">Metal-binding</keyword>
<evidence type="ECO:0000256" key="5">
    <source>
        <dbReference type="RuleBase" id="RU000461"/>
    </source>
</evidence>
<dbReference type="InterPro" id="IPR001128">
    <property type="entry name" value="Cyt_P450"/>
</dbReference>
<accession>A0A9N9DBF5</accession>
<sequence length="190" mass="21594">SESFLNVNNDDLIKDDNNEKEDQKVGQKYSFIMFGGGYRICPGRKLAMIELLSLMVYVFGKFDVELIDMEAPLKTKSSFATSCQELMGNNYGNDKNESYLNVNNDDLIKDDNNEKGDQKVGQKYSFIMFGGGYRICPGRKLAMIELLSLMVYVFGKYDVELIDMEAPLETKSSHVTSCQELMVKIKPRNN</sequence>
<dbReference type="OrthoDB" id="1470350at2759"/>
<dbReference type="GO" id="GO:0020037">
    <property type="term" value="F:heme binding"/>
    <property type="evidence" value="ECO:0007669"/>
    <property type="project" value="InterPro"/>
</dbReference>
<dbReference type="AlphaFoldDB" id="A0A9N9DBF5"/>
<dbReference type="EMBL" id="CAJVPY010004824">
    <property type="protein sequence ID" value="CAG8629026.1"/>
    <property type="molecule type" value="Genomic_DNA"/>
</dbReference>
<comment type="similarity">
    <text evidence="1 5">Belongs to the cytochrome P450 family.</text>
</comment>
<evidence type="ECO:0000256" key="4">
    <source>
        <dbReference type="ARBA" id="ARBA00023004"/>
    </source>
</evidence>
<reference evidence="6" key="1">
    <citation type="submission" date="2021-06" db="EMBL/GenBank/DDBJ databases">
        <authorList>
            <person name="Kallberg Y."/>
            <person name="Tangrot J."/>
            <person name="Rosling A."/>
        </authorList>
    </citation>
    <scope>NUCLEOTIDE SEQUENCE</scope>
    <source>
        <strain evidence="6">MA453B</strain>
    </source>
</reference>
<dbReference type="Proteomes" id="UP000789405">
    <property type="component" value="Unassembled WGS sequence"/>
</dbReference>
<keyword evidence="5" id="KW-0503">Monooxygenase</keyword>
<evidence type="ECO:0000313" key="7">
    <source>
        <dbReference type="Proteomes" id="UP000789405"/>
    </source>
</evidence>
<name>A0A9N9DBF5_9GLOM</name>
<dbReference type="InterPro" id="IPR036396">
    <property type="entry name" value="Cyt_P450_sf"/>
</dbReference>
<dbReference type="PROSITE" id="PS00086">
    <property type="entry name" value="CYTOCHROME_P450"/>
    <property type="match status" value="2"/>
</dbReference>
<evidence type="ECO:0000256" key="3">
    <source>
        <dbReference type="ARBA" id="ARBA00022723"/>
    </source>
</evidence>
<feature type="non-terminal residue" evidence="6">
    <location>
        <position position="1"/>
    </location>
</feature>
<comment type="caution">
    <text evidence="6">The sequence shown here is derived from an EMBL/GenBank/DDBJ whole genome shotgun (WGS) entry which is preliminary data.</text>
</comment>
<keyword evidence="2 5" id="KW-0349">Heme</keyword>
<keyword evidence="5" id="KW-0560">Oxidoreductase</keyword>
<keyword evidence="7" id="KW-1185">Reference proteome</keyword>
<dbReference type="SUPFAM" id="SSF48264">
    <property type="entry name" value="Cytochrome P450"/>
    <property type="match status" value="2"/>
</dbReference>
<dbReference type="Gene3D" id="1.10.630.10">
    <property type="entry name" value="Cytochrome P450"/>
    <property type="match status" value="2"/>
</dbReference>